<gene>
    <name evidence="2" type="ORF">AVDCRST_MAG49-256</name>
</gene>
<feature type="compositionally biased region" description="Basic and acidic residues" evidence="1">
    <location>
        <begin position="279"/>
        <end position="292"/>
    </location>
</feature>
<feature type="compositionally biased region" description="Basic residues" evidence="1">
    <location>
        <begin position="97"/>
        <end position="106"/>
    </location>
</feature>
<feature type="region of interest" description="Disordered" evidence="1">
    <location>
        <begin position="1"/>
        <end position="50"/>
    </location>
</feature>
<dbReference type="AlphaFoldDB" id="A0A6J4TZ28"/>
<feature type="compositionally biased region" description="Basic and acidic residues" evidence="1">
    <location>
        <begin position="253"/>
        <end position="267"/>
    </location>
</feature>
<feature type="region of interest" description="Disordered" evidence="1">
    <location>
        <begin position="248"/>
        <end position="306"/>
    </location>
</feature>
<accession>A0A6J4TZ28</accession>
<protein>
    <submittedName>
        <fullName evidence="2">Spermidine/putrescine import ABC transporter permease protein PotB</fullName>
    </submittedName>
</protein>
<evidence type="ECO:0000313" key="2">
    <source>
        <dbReference type="EMBL" id="CAA9536316.1"/>
    </source>
</evidence>
<feature type="region of interest" description="Disordered" evidence="1">
    <location>
        <begin position="158"/>
        <end position="227"/>
    </location>
</feature>
<feature type="compositionally biased region" description="Low complexity" evidence="1">
    <location>
        <begin position="201"/>
        <end position="227"/>
    </location>
</feature>
<proteinExistence type="predicted"/>
<evidence type="ECO:0000256" key="1">
    <source>
        <dbReference type="SAM" id="MobiDB-lite"/>
    </source>
</evidence>
<feature type="compositionally biased region" description="Low complexity" evidence="1">
    <location>
        <begin position="16"/>
        <end position="27"/>
    </location>
</feature>
<feature type="compositionally biased region" description="Basic residues" evidence="1">
    <location>
        <begin position="40"/>
        <end position="50"/>
    </location>
</feature>
<feature type="non-terminal residue" evidence="2">
    <location>
        <position position="1"/>
    </location>
</feature>
<feature type="region of interest" description="Disordered" evidence="1">
    <location>
        <begin position="92"/>
        <end position="112"/>
    </location>
</feature>
<dbReference type="EMBL" id="CADCWG010000020">
    <property type="protein sequence ID" value="CAA9536316.1"/>
    <property type="molecule type" value="Genomic_DNA"/>
</dbReference>
<feature type="non-terminal residue" evidence="2">
    <location>
        <position position="306"/>
    </location>
</feature>
<name>A0A6J4TZ28_9BACT</name>
<reference evidence="2" key="1">
    <citation type="submission" date="2020-02" db="EMBL/GenBank/DDBJ databases">
        <authorList>
            <person name="Meier V. D."/>
        </authorList>
    </citation>
    <scope>NUCLEOTIDE SEQUENCE</scope>
    <source>
        <strain evidence="2">AVDCRST_MAG49</strain>
    </source>
</reference>
<feature type="compositionally biased region" description="Basic residues" evidence="1">
    <location>
        <begin position="297"/>
        <end position="306"/>
    </location>
</feature>
<organism evidence="2">
    <name type="scientific">uncultured Thermomicrobiales bacterium</name>
    <dbReference type="NCBI Taxonomy" id="1645740"/>
    <lineage>
        <taxon>Bacteria</taxon>
        <taxon>Pseudomonadati</taxon>
        <taxon>Thermomicrobiota</taxon>
        <taxon>Thermomicrobia</taxon>
        <taxon>Thermomicrobiales</taxon>
        <taxon>environmental samples</taxon>
    </lineage>
</organism>
<sequence>GNLDPWPPECRHRSRPGPAAAPGPARLGRARRLDRGPGGRPRRVRPPAAGLRRRLQLLLAQRDERADADRLLGRQLPRGPLQRHLSARALAHLPDRRGRHAARPGRRLPDGLRARRAGRPAAAGCPGAAGDRPVLDQLHRPHLLLDRHPAAGRLSAGRARLGAGSPDRPALQPSGRADRLRPRLPATDDPADLCLGPQPRPAAAGGRARPGEPALADVPAGDAAADAAGGRRGVGALLHPLLRLVRHPSAAGRDGRPDDGQRDRDPVRGGIQLAAGCRALDRDDPDRGRRAGDLLPLRRRGPGVRV</sequence>